<keyword evidence="2" id="KW-1185">Reference proteome</keyword>
<feature type="region of interest" description="Disordered" evidence="1">
    <location>
        <begin position="40"/>
        <end position="72"/>
    </location>
</feature>
<organism evidence="2 3">
    <name type="scientific">Panagrolaimus superbus</name>
    <dbReference type="NCBI Taxonomy" id="310955"/>
    <lineage>
        <taxon>Eukaryota</taxon>
        <taxon>Metazoa</taxon>
        <taxon>Ecdysozoa</taxon>
        <taxon>Nematoda</taxon>
        <taxon>Chromadorea</taxon>
        <taxon>Rhabditida</taxon>
        <taxon>Tylenchina</taxon>
        <taxon>Panagrolaimomorpha</taxon>
        <taxon>Panagrolaimoidea</taxon>
        <taxon>Panagrolaimidae</taxon>
        <taxon>Panagrolaimus</taxon>
    </lineage>
</organism>
<accession>A0A914YY36</accession>
<sequence>MKSFYSSHKNEKIPFFAWDLKKIFNNAHVRDHVRDALHGDVRDDVHDDGDHDDDVRHGDDARRDGDVRRDDDVHRDDVCKGIFIFKHFMKYLKQLTHHGDDRDDDDDPLKDCLRKYI</sequence>
<evidence type="ECO:0000313" key="2">
    <source>
        <dbReference type="Proteomes" id="UP000887577"/>
    </source>
</evidence>
<protein>
    <submittedName>
        <fullName evidence="3">Uncharacterized protein</fullName>
    </submittedName>
</protein>
<reference evidence="3" key="1">
    <citation type="submission" date="2022-11" db="UniProtKB">
        <authorList>
            <consortium name="WormBaseParasite"/>
        </authorList>
    </citation>
    <scope>IDENTIFICATION</scope>
</reference>
<dbReference type="Proteomes" id="UP000887577">
    <property type="component" value="Unplaced"/>
</dbReference>
<proteinExistence type="predicted"/>
<dbReference type="WBParaSite" id="PSU_v2.g5413.t1">
    <property type="protein sequence ID" value="PSU_v2.g5413.t1"/>
    <property type="gene ID" value="PSU_v2.g5413"/>
</dbReference>
<name>A0A914YY36_9BILA</name>
<evidence type="ECO:0000313" key="3">
    <source>
        <dbReference type="WBParaSite" id="PSU_v2.g5413.t1"/>
    </source>
</evidence>
<evidence type="ECO:0000256" key="1">
    <source>
        <dbReference type="SAM" id="MobiDB-lite"/>
    </source>
</evidence>
<dbReference type="AlphaFoldDB" id="A0A914YY36"/>